<comment type="caution">
    <text evidence="1">The sequence shown here is derived from an EMBL/GenBank/DDBJ whole genome shotgun (WGS) entry which is preliminary data.</text>
</comment>
<name>A0ABR2ZA41_9AGAR</name>
<proteinExistence type="predicted"/>
<sequence>MPPSAIQLSASLHATHRGLKPALKALIAERQLGELITVTYGVDRLPRAKGISFLDVPGHSSADRIALFWMDATEAIVLMTFGQLADFVKLFRDRHGQSQPNQRTILFIYGDHRSEAYLPSTVVDDTIAKLEMELPCIYRTANTIEDAAKVIPHYMHALHDMISPVSDSIPNIRRRMLMTILAMTEARADLVLHRYPTIQAMHEGFIRLLPKVEAGCVGLNSSLFTEQPNQSGETELWVRNLFVFCTNRDGTAVLWPEEAMLSMEERLHS</sequence>
<organism evidence="1 2">
    <name type="scientific">Marasmius tenuissimus</name>
    <dbReference type="NCBI Taxonomy" id="585030"/>
    <lineage>
        <taxon>Eukaryota</taxon>
        <taxon>Fungi</taxon>
        <taxon>Dikarya</taxon>
        <taxon>Basidiomycota</taxon>
        <taxon>Agaricomycotina</taxon>
        <taxon>Agaricomycetes</taxon>
        <taxon>Agaricomycetidae</taxon>
        <taxon>Agaricales</taxon>
        <taxon>Marasmiineae</taxon>
        <taxon>Marasmiaceae</taxon>
        <taxon>Marasmius</taxon>
    </lineage>
</organism>
<accession>A0ABR2ZA41</accession>
<dbReference type="Proteomes" id="UP001437256">
    <property type="component" value="Unassembled WGS sequence"/>
</dbReference>
<dbReference type="EMBL" id="JBBXMP010000354">
    <property type="protein sequence ID" value="KAL0058178.1"/>
    <property type="molecule type" value="Genomic_DNA"/>
</dbReference>
<keyword evidence="2" id="KW-1185">Reference proteome</keyword>
<evidence type="ECO:0000313" key="2">
    <source>
        <dbReference type="Proteomes" id="UP001437256"/>
    </source>
</evidence>
<gene>
    <name evidence="1" type="ORF">AAF712_015155</name>
</gene>
<protein>
    <submittedName>
        <fullName evidence="1">Uncharacterized protein</fullName>
    </submittedName>
</protein>
<evidence type="ECO:0000313" key="1">
    <source>
        <dbReference type="EMBL" id="KAL0058178.1"/>
    </source>
</evidence>
<reference evidence="1 2" key="1">
    <citation type="submission" date="2024-05" db="EMBL/GenBank/DDBJ databases">
        <title>A draft genome resource for the thread blight pathogen Marasmius tenuissimus strain MS-2.</title>
        <authorList>
            <person name="Yulfo-Soto G.E."/>
            <person name="Baruah I.K."/>
            <person name="Amoako-Attah I."/>
            <person name="Bukari Y."/>
            <person name="Meinhardt L.W."/>
            <person name="Bailey B.A."/>
            <person name="Cohen S.P."/>
        </authorList>
    </citation>
    <scope>NUCLEOTIDE SEQUENCE [LARGE SCALE GENOMIC DNA]</scope>
    <source>
        <strain evidence="1 2">MS-2</strain>
    </source>
</reference>